<dbReference type="EnsemblBacteria" id="AAM71537">
    <property type="protein sequence ID" value="AAM71537"/>
    <property type="gene ID" value="CT0291"/>
</dbReference>
<reference evidence="1 2" key="1">
    <citation type="journal article" date="2002" name="Proc. Natl. Acad. Sci. U.S.A.">
        <title>The complete genome sequence of Chlorobium tepidum TLS, a photosynthetic, anaerobic, green-sulfur bacterium.</title>
        <authorList>
            <person name="Eisen J.A."/>
            <person name="Nelson K.E."/>
            <person name="Paulsen I.T."/>
            <person name="Heidelberg J.F."/>
            <person name="Wu M."/>
            <person name="Dodson R.J."/>
            <person name="Deboy R."/>
            <person name="Gwinn M.L."/>
            <person name="Nelson W.C."/>
            <person name="Haft D.H."/>
            <person name="Hickey E.K."/>
            <person name="Peterson J.D."/>
            <person name="Durkin A.S."/>
            <person name="Kolonay J.L."/>
            <person name="Yang F."/>
            <person name="Holt I."/>
            <person name="Umayam L.A."/>
            <person name="Mason T."/>
            <person name="Brenner M."/>
            <person name="Shea T.P."/>
            <person name="Parksey D."/>
            <person name="Nierman W.C."/>
            <person name="Feldblyum T.V."/>
            <person name="Hansen C.L."/>
            <person name="Craven M.B."/>
            <person name="Radune D."/>
            <person name="Vamathevan J."/>
            <person name="Khouri H."/>
            <person name="White O."/>
            <person name="Gruber T.M."/>
            <person name="Ketchum K.A."/>
            <person name="Venter J.C."/>
            <person name="Tettelin H."/>
            <person name="Bryant D.A."/>
            <person name="Fraser C.M."/>
        </authorList>
    </citation>
    <scope>NUCLEOTIDE SEQUENCE [LARGE SCALE GENOMIC DNA]</scope>
    <source>
        <strain evidence="2">ATCC 49652 / DSM 12025 / NBRC 103806 / TLS</strain>
    </source>
</reference>
<gene>
    <name evidence="1" type="ordered locus">CT0291</name>
</gene>
<protein>
    <submittedName>
        <fullName evidence="1">Uncharacterized protein</fullName>
    </submittedName>
</protein>
<keyword evidence="2" id="KW-1185">Reference proteome</keyword>
<dbReference type="AlphaFoldDB" id="Q8KFN1"/>
<evidence type="ECO:0000313" key="1">
    <source>
        <dbReference type="EMBL" id="AAM71537.1"/>
    </source>
</evidence>
<dbReference type="EMBL" id="AE006470">
    <property type="protein sequence ID" value="AAM71537.1"/>
    <property type="molecule type" value="Genomic_DNA"/>
</dbReference>
<dbReference type="HOGENOM" id="CLU_1757100_0_0_10"/>
<name>Q8KFN1_CHLTE</name>
<accession>Q8KFN1</accession>
<dbReference type="OrthoDB" id="595227at2"/>
<dbReference type="Proteomes" id="UP000001007">
    <property type="component" value="Chromosome"/>
</dbReference>
<organism evidence="1 2">
    <name type="scientific">Chlorobaculum tepidum (strain ATCC 49652 / DSM 12025 / NBRC 103806 / TLS)</name>
    <name type="common">Chlorobium tepidum</name>
    <dbReference type="NCBI Taxonomy" id="194439"/>
    <lineage>
        <taxon>Bacteria</taxon>
        <taxon>Pseudomonadati</taxon>
        <taxon>Chlorobiota</taxon>
        <taxon>Chlorobiia</taxon>
        <taxon>Chlorobiales</taxon>
        <taxon>Chlorobiaceae</taxon>
        <taxon>Chlorobaculum</taxon>
    </lineage>
</organism>
<sequence length="163" mass="18645">MFFKLYLLHKQIMNTMKKEVAPDKFDLYLLNVDEFKALNQQKNELKEKIAEMQRQFEESIQPYEAELNAIIKKLESTLAKIEGGPVAKPATAKFGRGKLGISIKQLLQANPDKAFKPREIAAALQTKSTAVSLWFNKYGNQDPEIERIPVGEGGKRFIYQIKK</sequence>
<dbReference type="KEGG" id="cte:CT0291"/>
<proteinExistence type="predicted"/>
<evidence type="ECO:0000313" key="2">
    <source>
        <dbReference type="Proteomes" id="UP000001007"/>
    </source>
</evidence>
<dbReference type="eggNOG" id="ENOG5033W34">
    <property type="taxonomic scope" value="Bacteria"/>
</dbReference>